<evidence type="ECO:0000256" key="2">
    <source>
        <dbReference type="ARBA" id="ARBA00023125"/>
    </source>
</evidence>
<keyword evidence="2" id="KW-0238">DNA-binding</keyword>
<evidence type="ECO:0000256" key="1">
    <source>
        <dbReference type="ARBA" id="ARBA00023015"/>
    </source>
</evidence>
<keyword evidence="3" id="KW-0804">Transcription</keyword>
<accession>A0A7S7L5N1</accession>
<dbReference type="SUPFAM" id="SSF46785">
    <property type="entry name" value="Winged helix' DNA-binding domain"/>
    <property type="match status" value="1"/>
</dbReference>
<gene>
    <name evidence="5" type="ORF">AWH56_019210</name>
</gene>
<dbReference type="InterPro" id="IPR036390">
    <property type="entry name" value="WH_DNA-bd_sf"/>
</dbReference>
<organism evidence="5 6">
    <name type="scientific">Anaerobacillus isosaccharinicus</name>
    <dbReference type="NCBI Taxonomy" id="1532552"/>
    <lineage>
        <taxon>Bacteria</taxon>
        <taxon>Bacillati</taxon>
        <taxon>Bacillota</taxon>
        <taxon>Bacilli</taxon>
        <taxon>Bacillales</taxon>
        <taxon>Bacillaceae</taxon>
        <taxon>Anaerobacillus</taxon>
    </lineage>
</organism>
<dbReference type="InterPro" id="IPR036388">
    <property type="entry name" value="WH-like_DNA-bd_sf"/>
</dbReference>
<dbReference type="Gene3D" id="1.10.10.10">
    <property type="entry name" value="Winged helix-like DNA-binding domain superfamily/Winged helix DNA-binding domain"/>
    <property type="match status" value="1"/>
</dbReference>
<keyword evidence="6" id="KW-1185">Reference proteome</keyword>
<dbReference type="CDD" id="cd07377">
    <property type="entry name" value="WHTH_GntR"/>
    <property type="match status" value="1"/>
</dbReference>
<proteinExistence type="predicted"/>
<dbReference type="SMART" id="SM00345">
    <property type="entry name" value="HTH_GNTR"/>
    <property type="match status" value="1"/>
</dbReference>
<protein>
    <submittedName>
        <fullName evidence="5">GntR family transcriptional regulator</fullName>
    </submittedName>
</protein>
<dbReference type="InterPro" id="IPR000524">
    <property type="entry name" value="Tscrpt_reg_HTH_GntR"/>
</dbReference>
<sequence length="123" mass="13946">MNLSFDNTKPIYLQLMDYFFQQICNGSIKPGQKLPSVRETAVLAGVNPNTVQRTYAEMERRGIVEARRGQGSFVTEDELVIKELRSEISEQYVTTFIGYMQSNGFTKEEILEQVKAALNKSNG</sequence>
<dbReference type="KEGG" id="aia:AWH56_019210"/>
<feature type="domain" description="HTH gntR-type" evidence="4">
    <location>
        <begin position="9"/>
        <end position="77"/>
    </location>
</feature>
<dbReference type="GO" id="GO:0003677">
    <property type="term" value="F:DNA binding"/>
    <property type="evidence" value="ECO:0007669"/>
    <property type="project" value="UniProtKB-KW"/>
</dbReference>
<dbReference type="Proteomes" id="UP000180175">
    <property type="component" value="Chromosome"/>
</dbReference>
<dbReference type="RefSeq" id="WP_182080922.1">
    <property type="nucleotide sequence ID" value="NZ_CP063356.2"/>
</dbReference>
<dbReference type="GO" id="GO:0003700">
    <property type="term" value="F:DNA-binding transcription factor activity"/>
    <property type="evidence" value="ECO:0007669"/>
    <property type="project" value="InterPro"/>
</dbReference>
<name>A0A7S7L5N1_9BACI</name>
<dbReference type="PANTHER" id="PTHR38445:SF6">
    <property type="entry name" value="GNTR-FAMILY TRANSCRIPTIONAL REGULATOR"/>
    <property type="match status" value="1"/>
</dbReference>
<dbReference type="PANTHER" id="PTHR38445">
    <property type="entry name" value="HTH-TYPE TRANSCRIPTIONAL REPRESSOR YTRA"/>
    <property type="match status" value="1"/>
</dbReference>
<dbReference type="PROSITE" id="PS50949">
    <property type="entry name" value="HTH_GNTR"/>
    <property type="match status" value="1"/>
</dbReference>
<evidence type="ECO:0000256" key="3">
    <source>
        <dbReference type="ARBA" id="ARBA00023163"/>
    </source>
</evidence>
<reference evidence="5 6" key="1">
    <citation type="journal article" date="2017" name="Genome Announc.">
        <title>Draft Genome Sequences of Four Alkaliphilic Bacteria Belonging to the Anaerobacillus Genus.</title>
        <authorList>
            <person name="Bassil N.M."/>
            <person name="Lloyd J.R."/>
        </authorList>
    </citation>
    <scope>NUCLEOTIDE SEQUENCE [LARGE SCALE GENOMIC DNA]</scope>
    <source>
        <strain evidence="5 6">NB2006</strain>
    </source>
</reference>
<dbReference type="Pfam" id="PF00392">
    <property type="entry name" value="GntR"/>
    <property type="match status" value="1"/>
</dbReference>
<evidence type="ECO:0000259" key="4">
    <source>
        <dbReference type="PROSITE" id="PS50949"/>
    </source>
</evidence>
<keyword evidence="1" id="KW-0805">Transcription regulation</keyword>
<reference evidence="5 6" key="2">
    <citation type="journal article" date="2019" name="Int. J. Syst. Evol. Microbiol.">
        <title>Anaerobacillus isosaccharinicus sp. nov., an alkaliphilic bacterium which degrades isosaccharinic acid.</title>
        <authorList>
            <person name="Bassil N.M."/>
            <person name="Lloyd J.R."/>
        </authorList>
    </citation>
    <scope>NUCLEOTIDE SEQUENCE [LARGE SCALE GENOMIC DNA]</scope>
    <source>
        <strain evidence="5 6">NB2006</strain>
    </source>
</reference>
<dbReference type="AlphaFoldDB" id="A0A7S7L5N1"/>
<evidence type="ECO:0000313" key="6">
    <source>
        <dbReference type="Proteomes" id="UP000180175"/>
    </source>
</evidence>
<evidence type="ECO:0000313" key="5">
    <source>
        <dbReference type="EMBL" id="QOY34830.1"/>
    </source>
</evidence>
<dbReference type="EMBL" id="CP063356">
    <property type="protein sequence ID" value="QOY34830.1"/>
    <property type="molecule type" value="Genomic_DNA"/>
</dbReference>